<dbReference type="RefSeq" id="WP_196275977.1">
    <property type="nucleotide sequence ID" value="NZ_JADQDC010000007.1"/>
</dbReference>
<organism evidence="1 2">
    <name type="scientific">Novosphingobium jiangmenense</name>
    <dbReference type="NCBI Taxonomy" id="2791981"/>
    <lineage>
        <taxon>Bacteria</taxon>
        <taxon>Pseudomonadati</taxon>
        <taxon>Pseudomonadota</taxon>
        <taxon>Alphaproteobacteria</taxon>
        <taxon>Sphingomonadales</taxon>
        <taxon>Sphingomonadaceae</taxon>
        <taxon>Novosphingobium</taxon>
    </lineage>
</organism>
<comment type="caution">
    <text evidence="1">The sequence shown here is derived from an EMBL/GenBank/DDBJ whole genome shotgun (WGS) entry which is preliminary data.</text>
</comment>
<keyword evidence="2" id="KW-1185">Reference proteome</keyword>
<evidence type="ECO:0008006" key="3">
    <source>
        <dbReference type="Google" id="ProtNLM"/>
    </source>
</evidence>
<dbReference type="Proteomes" id="UP000600799">
    <property type="component" value="Unassembled WGS sequence"/>
</dbReference>
<evidence type="ECO:0000313" key="2">
    <source>
        <dbReference type="Proteomes" id="UP000600799"/>
    </source>
</evidence>
<protein>
    <recommendedName>
        <fullName evidence="3">MarR family transcriptional regulator</fullName>
    </recommendedName>
</protein>
<sequence length="104" mass="11363">MTTSTCNSIGNIPHIAEANSERMGRLQSLSYAVIYEAAHEGLTAHETSLAIGFDRTSILPRISELRRKGLVFASGKRRRNSSGKTAIVWVARIYADTVPQSPTC</sequence>
<name>A0ABS0HHZ9_9SPHN</name>
<gene>
    <name evidence="1" type="ORF">I2488_11630</name>
</gene>
<proteinExistence type="predicted"/>
<accession>A0ABS0HHZ9</accession>
<reference evidence="1 2" key="1">
    <citation type="submission" date="2020-11" db="EMBL/GenBank/DDBJ databases">
        <title>The genome sequence of Novosphingobium sp. 1Y9A.</title>
        <authorList>
            <person name="Liu Y."/>
        </authorList>
    </citation>
    <scope>NUCLEOTIDE SEQUENCE [LARGE SCALE GENOMIC DNA]</scope>
    <source>
        <strain evidence="1 2">1Y9A</strain>
    </source>
</reference>
<evidence type="ECO:0000313" key="1">
    <source>
        <dbReference type="EMBL" id="MBF9151655.1"/>
    </source>
</evidence>
<dbReference type="EMBL" id="JADQDC010000007">
    <property type="protein sequence ID" value="MBF9151655.1"/>
    <property type="molecule type" value="Genomic_DNA"/>
</dbReference>